<dbReference type="AlphaFoldDB" id="A0A095ZGR7"/>
<evidence type="ECO:0000313" key="1">
    <source>
        <dbReference type="EMBL" id="KGF33868.1"/>
    </source>
</evidence>
<sequence length="287" mass="32294">MGEAPRQLKNTSPMQITKQDFERALPVGTSAHIEVFQQVQPAIEGVATSYASQLLGKEGNAMLADIHADNYLLQEYKRLVCLTAFRSVLRQIDLVLTPTGFGIVSSGGVAPAAKHRVDALYYQLLDEEMKARATVVFLLRSLSWGTTVQATYALPYLYTAHRFFFVDSYNTRGANDWDNFQSAVWGTDAIMRNAMGDAQMDELLRCYRCKSLSPKHEPVVEGVCRLTVMYADKGNGILKSPLYRQVMQLIDEDAETFSQYHQSVQFKANHHENFQNRKDSAGFLFNG</sequence>
<accession>A0A095ZGR7</accession>
<protein>
    <submittedName>
        <fullName evidence="1">Uncharacterized protein</fullName>
    </submittedName>
</protein>
<name>A0A095ZGR7_9BACT</name>
<proteinExistence type="predicted"/>
<evidence type="ECO:0000313" key="2">
    <source>
        <dbReference type="Proteomes" id="UP000029556"/>
    </source>
</evidence>
<comment type="caution">
    <text evidence="1">The sequence shown here is derived from an EMBL/GenBank/DDBJ whole genome shotgun (WGS) entry which is preliminary data.</text>
</comment>
<dbReference type="Pfam" id="PF20459">
    <property type="entry name" value="DUF6712"/>
    <property type="match status" value="1"/>
</dbReference>
<dbReference type="Proteomes" id="UP000029556">
    <property type="component" value="Unassembled WGS sequence"/>
</dbReference>
<dbReference type="EMBL" id="JRNN01000077">
    <property type="protein sequence ID" value="KGF33868.1"/>
    <property type="molecule type" value="Genomic_DNA"/>
</dbReference>
<organism evidence="1 2">
    <name type="scientific">Hoylesella buccalis DNF00853</name>
    <dbReference type="NCBI Taxonomy" id="1401074"/>
    <lineage>
        <taxon>Bacteria</taxon>
        <taxon>Pseudomonadati</taxon>
        <taxon>Bacteroidota</taxon>
        <taxon>Bacteroidia</taxon>
        <taxon>Bacteroidales</taxon>
        <taxon>Prevotellaceae</taxon>
        <taxon>Hoylesella</taxon>
    </lineage>
</organism>
<reference evidence="1 2" key="1">
    <citation type="submission" date="2014-07" db="EMBL/GenBank/DDBJ databases">
        <authorList>
            <person name="McCorrison J."/>
            <person name="Sanka R."/>
            <person name="Torralba M."/>
            <person name="Gillis M."/>
            <person name="Haft D.H."/>
            <person name="Methe B."/>
            <person name="Sutton G."/>
            <person name="Nelson K.E."/>
        </authorList>
    </citation>
    <scope>NUCLEOTIDE SEQUENCE [LARGE SCALE GENOMIC DNA]</scope>
    <source>
        <strain evidence="1 2">DNF00853</strain>
    </source>
</reference>
<dbReference type="InterPro" id="IPR046558">
    <property type="entry name" value="DUF6712"/>
</dbReference>
<gene>
    <name evidence="1" type="ORF">HMPREF2137_09555</name>
</gene>